<keyword evidence="3" id="KW-1185">Reference proteome</keyword>
<gene>
    <name evidence="2" type="ORF">J2X19_000561</name>
</gene>
<accession>A0ABU2C3J1</accession>
<proteinExistence type="predicted"/>
<evidence type="ECO:0000313" key="2">
    <source>
        <dbReference type="EMBL" id="MDR7375903.1"/>
    </source>
</evidence>
<feature type="signal peptide" evidence="1">
    <location>
        <begin position="1"/>
        <end position="22"/>
    </location>
</feature>
<reference evidence="2 3" key="1">
    <citation type="submission" date="2023-07" db="EMBL/GenBank/DDBJ databases">
        <title>Sorghum-associated microbial communities from plants grown in Nebraska, USA.</title>
        <authorList>
            <person name="Schachtman D."/>
        </authorList>
    </citation>
    <scope>NUCLEOTIDE SEQUENCE [LARGE SCALE GENOMIC DNA]</scope>
    <source>
        <strain evidence="2 3">BE313</strain>
    </source>
</reference>
<keyword evidence="1" id="KW-0732">Signal</keyword>
<evidence type="ECO:0000313" key="3">
    <source>
        <dbReference type="Proteomes" id="UP001180487"/>
    </source>
</evidence>
<dbReference type="EMBL" id="JAVDXT010000001">
    <property type="protein sequence ID" value="MDR7375903.1"/>
    <property type="molecule type" value="Genomic_DNA"/>
</dbReference>
<dbReference type="Proteomes" id="UP001180487">
    <property type="component" value="Unassembled WGS sequence"/>
</dbReference>
<comment type="caution">
    <text evidence="2">The sequence shown here is derived from an EMBL/GenBank/DDBJ whole genome shotgun (WGS) entry which is preliminary data.</text>
</comment>
<dbReference type="Pfam" id="PF13689">
    <property type="entry name" value="DUF4154"/>
    <property type="match status" value="1"/>
</dbReference>
<sequence length="184" mass="19773">MARTRRMALLLAVPFFAAGVWAAAGSANEIESQVKAAYLYKFASYVEWPAAVFVQADTPLAIGILGAEAIAAELGNLKNAQPMQNRALEVKRLKPGEALTGVQILFIGRQENGRLKSLLDSIQSQSVLVVTESAGALDAGSVINFLPVGDRIRFEVSVQNAERSGLKISARLLSVAQKIEPRRP</sequence>
<feature type="chain" id="PRO_5046550358" description="Transmembrane protein" evidence="1">
    <location>
        <begin position="23"/>
        <end position="184"/>
    </location>
</feature>
<dbReference type="RefSeq" id="WP_116604979.1">
    <property type="nucleotide sequence ID" value="NZ_JAVDXT010000001.1"/>
</dbReference>
<evidence type="ECO:0008006" key="4">
    <source>
        <dbReference type="Google" id="ProtNLM"/>
    </source>
</evidence>
<name>A0ABU2C3J1_9BURK</name>
<organism evidence="2 3">
    <name type="scientific">Rhodoferax ferrireducens</name>
    <dbReference type="NCBI Taxonomy" id="192843"/>
    <lineage>
        <taxon>Bacteria</taxon>
        <taxon>Pseudomonadati</taxon>
        <taxon>Pseudomonadota</taxon>
        <taxon>Betaproteobacteria</taxon>
        <taxon>Burkholderiales</taxon>
        <taxon>Comamonadaceae</taxon>
        <taxon>Rhodoferax</taxon>
    </lineage>
</organism>
<protein>
    <recommendedName>
        <fullName evidence="4">Transmembrane protein</fullName>
    </recommendedName>
</protein>
<evidence type="ECO:0000256" key="1">
    <source>
        <dbReference type="SAM" id="SignalP"/>
    </source>
</evidence>
<dbReference type="InterPro" id="IPR025293">
    <property type="entry name" value="YfiR/HmsC-like"/>
</dbReference>